<dbReference type="PANTHER" id="PTHR43806:SF67">
    <property type="entry name" value="EGF-LIKE DOMAIN-CONTAINING PROTEIN"/>
    <property type="match status" value="1"/>
</dbReference>
<dbReference type="GO" id="GO:0004252">
    <property type="term" value="F:serine-type endopeptidase activity"/>
    <property type="evidence" value="ECO:0007669"/>
    <property type="project" value="UniProtKB-UniRule"/>
</dbReference>
<keyword evidence="2 5" id="KW-0645">Protease</keyword>
<dbReference type="OrthoDB" id="9792152at2"/>
<dbReference type="PROSITE" id="PS00138">
    <property type="entry name" value="SUBTILASE_SER"/>
    <property type="match status" value="1"/>
</dbReference>
<keyword evidence="9" id="KW-1185">Reference proteome</keyword>
<dbReference type="InterPro" id="IPR023828">
    <property type="entry name" value="Peptidase_S8_Ser-AS"/>
</dbReference>
<dbReference type="SUPFAM" id="SSF52743">
    <property type="entry name" value="Subtilisin-like"/>
    <property type="match status" value="1"/>
</dbReference>
<accession>A0A239JK56</accession>
<dbReference type="AlphaFoldDB" id="A0A239JK56"/>
<dbReference type="RefSeq" id="WP_089356923.1">
    <property type="nucleotide sequence ID" value="NZ_FZPD01000003.1"/>
</dbReference>
<dbReference type="EMBL" id="FZPD01000003">
    <property type="protein sequence ID" value="SNT06227.1"/>
    <property type="molecule type" value="Genomic_DNA"/>
</dbReference>
<dbReference type="Gene3D" id="3.40.50.200">
    <property type="entry name" value="Peptidase S8/S53 domain"/>
    <property type="match status" value="1"/>
</dbReference>
<dbReference type="InterPro" id="IPR050131">
    <property type="entry name" value="Peptidase_S8_subtilisin-like"/>
</dbReference>
<feature type="active site" description="Charge relay system" evidence="5">
    <location>
        <position position="262"/>
    </location>
</feature>
<dbReference type="InterPro" id="IPR036852">
    <property type="entry name" value="Peptidase_S8/S53_dom_sf"/>
</dbReference>
<proteinExistence type="inferred from homology"/>
<evidence type="ECO:0000256" key="5">
    <source>
        <dbReference type="PROSITE-ProRule" id="PRU01240"/>
    </source>
</evidence>
<dbReference type="Pfam" id="PF00082">
    <property type="entry name" value="Peptidase_S8"/>
    <property type="match status" value="1"/>
</dbReference>
<keyword evidence="6" id="KW-0732">Signal</keyword>
<gene>
    <name evidence="8" type="ORF">SAMN05421640_2218</name>
</gene>
<feature type="signal peptide" evidence="6">
    <location>
        <begin position="1"/>
        <end position="21"/>
    </location>
</feature>
<evidence type="ECO:0000259" key="7">
    <source>
        <dbReference type="Pfam" id="PF00082"/>
    </source>
</evidence>
<feature type="active site" description="Charge relay system" evidence="5">
    <location>
        <position position="48"/>
    </location>
</feature>
<evidence type="ECO:0000256" key="4">
    <source>
        <dbReference type="ARBA" id="ARBA00022825"/>
    </source>
</evidence>
<evidence type="ECO:0000256" key="1">
    <source>
        <dbReference type="ARBA" id="ARBA00011073"/>
    </source>
</evidence>
<dbReference type="PROSITE" id="PS51892">
    <property type="entry name" value="SUBTILASE"/>
    <property type="match status" value="1"/>
</dbReference>
<evidence type="ECO:0000256" key="6">
    <source>
        <dbReference type="SAM" id="SignalP"/>
    </source>
</evidence>
<keyword evidence="4 5" id="KW-0720">Serine protease</keyword>
<feature type="domain" description="Peptidase S8/S53" evidence="7">
    <location>
        <begin position="39"/>
        <end position="305"/>
    </location>
</feature>
<keyword evidence="3 5" id="KW-0378">Hydrolase</keyword>
<dbReference type="PANTHER" id="PTHR43806">
    <property type="entry name" value="PEPTIDASE S8"/>
    <property type="match status" value="1"/>
</dbReference>
<sequence>MRWLKLAFLFLYLPLSGQQLGFALEQINGQAIIDAGLTGKGVKVGIIDGGFLKADDSESLKALFENGQIAGYKDYLDPEAKPYSGTAGFDDNHGTEVWELIAGYNEERDVQYGLATGATFYLARTDHGGYERRQEEEFAIEAMGWMAEEGVKIINLSLGYNYGFNDKRENYRPEQMDGKSTILTQAVDRISEEYGILIIVAAGNDGDHKWQIVGSPGDAKSALTVGATKFKVWDEMKYSSKGPGWLDYVKPEISCYSSLGTSFSAPVITGLAACLLEKYPSLTGEELKNVIIQSGSLMYPNNYIGHGVPNGEIAMLALEGNEILWEDAEQNARNTFRLELDKPSIYITVYHKDNWKVIKKETIRTDKTKIKIKRREDATSSTVIWEGESLEVVWEN</sequence>
<dbReference type="Proteomes" id="UP000198393">
    <property type="component" value="Unassembled WGS sequence"/>
</dbReference>
<feature type="chain" id="PRO_5012557224" evidence="6">
    <location>
        <begin position="22"/>
        <end position="396"/>
    </location>
</feature>
<organism evidence="8 9">
    <name type="scientific">Ekhidna lutea</name>
    <dbReference type="NCBI Taxonomy" id="447679"/>
    <lineage>
        <taxon>Bacteria</taxon>
        <taxon>Pseudomonadati</taxon>
        <taxon>Bacteroidota</taxon>
        <taxon>Cytophagia</taxon>
        <taxon>Cytophagales</taxon>
        <taxon>Reichenbachiellaceae</taxon>
        <taxon>Ekhidna</taxon>
    </lineage>
</organism>
<protein>
    <submittedName>
        <fullName evidence="8">Subtilase family protein</fullName>
    </submittedName>
</protein>
<dbReference type="PRINTS" id="PR00723">
    <property type="entry name" value="SUBTILISIN"/>
</dbReference>
<evidence type="ECO:0000256" key="3">
    <source>
        <dbReference type="ARBA" id="ARBA00022801"/>
    </source>
</evidence>
<dbReference type="InterPro" id="IPR000209">
    <property type="entry name" value="Peptidase_S8/S53_dom"/>
</dbReference>
<dbReference type="GO" id="GO:0006508">
    <property type="term" value="P:proteolysis"/>
    <property type="evidence" value="ECO:0007669"/>
    <property type="project" value="UniProtKB-KW"/>
</dbReference>
<feature type="active site" description="Charge relay system" evidence="5">
    <location>
        <position position="93"/>
    </location>
</feature>
<dbReference type="InterPro" id="IPR015500">
    <property type="entry name" value="Peptidase_S8_subtilisin-rel"/>
</dbReference>
<evidence type="ECO:0000313" key="8">
    <source>
        <dbReference type="EMBL" id="SNT06227.1"/>
    </source>
</evidence>
<evidence type="ECO:0000256" key="2">
    <source>
        <dbReference type="ARBA" id="ARBA00022670"/>
    </source>
</evidence>
<name>A0A239JK56_EKHLU</name>
<reference evidence="8 9" key="1">
    <citation type="submission" date="2017-06" db="EMBL/GenBank/DDBJ databases">
        <authorList>
            <person name="Kim H.J."/>
            <person name="Triplett B.A."/>
        </authorList>
    </citation>
    <scope>NUCLEOTIDE SEQUENCE [LARGE SCALE GENOMIC DNA]</scope>
    <source>
        <strain evidence="8 9">DSM 19307</strain>
    </source>
</reference>
<evidence type="ECO:0000313" key="9">
    <source>
        <dbReference type="Proteomes" id="UP000198393"/>
    </source>
</evidence>
<comment type="similarity">
    <text evidence="1 5">Belongs to the peptidase S8 family.</text>
</comment>